<accession>A0A918R6F3</accession>
<proteinExistence type="inferred from homology"/>
<gene>
    <name evidence="4" type="ORF">GCM10011617_04880</name>
</gene>
<dbReference type="GO" id="GO:0006401">
    <property type="term" value="P:RNA catabolic process"/>
    <property type="evidence" value="ECO:0007669"/>
    <property type="project" value="UniProtKB-ARBA"/>
</dbReference>
<dbReference type="SUPFAM" id="SSF55895">
    <property type="entry name" value="Ribonuclease Rh-like"/>
    <property type="match status" value="1"/>
</dbReference>
<dbReference type="AlphaFoldDB" id="A0A918R6F3"/>
<dbReference type="GO" id="GO:0033897">
    <property type="term" value="F:ribonuclease T2 activity"/>
    <property type="evidence" value="ECO:0007669"/>
    <property type="project" value="InterPro"/>
</dbReference>
<dbReference type="Proteomes" id="UP000634139">
    <property type="component" value="Unassembled WGS sequence"/>
</dbReference>
<dbReference type="EMBL" id="BMZD01000001">
    <property type="protein sequence ID" value="GGZ88906.1"/>
    <property type="molecule type" value="Genomic_DNA"/>
</dbReference>
<dbReference type="PANTHER" id="PTHR11240:SF22">
    <property type="entry name" value="RIBONUCLEASE T2"/>
    <property type="match status" value="1"/>
</dbReference>
<dbReference type="GO" id="GO:0003723">
    <property type="term" value="F:RNA binding"/>
    <property type="evidence" value="ECO:0007669"/>
    <property type="project" value="InterPro"/>
</dbReference>
<keyword evidence="3" id="KW-0732">Signal</keyword>
<dbReference type="InterPro" id="IPR036430">
    <property type="entry name" value="RNase_T2-like_sf"/>
</dbReference>
<keyword evidence="5" id="KW-1185">Reference proteome</keyword>
<dbReference type="InterPro" id="IPR018188">
    <property type="entry name" value="RNase_T2_His_AS_1"/>
</dbReference>
<organism evidence="4 5">
    <name type="scientific">Novosphingobium arvoryzae</name>
    <dbReference type="NCBI Taxonomy" id="1256514"/>
    <lineage>
        <taxon>Bacteria</taxon>
        <taxon>Pseudomonadati</taxon>
        <taxon>Pseudomonadota</taxon>
        <taxon>Alphaproteobacteria</taxon>
        <taxon>Sphingomonadales</taxon>
        <taxon>Sphingomonadaceae</taxon>
        <taxon>Novosphingobium</taxon>
    </lineage>
</organism>
<dbReference type="InterPro" id="IPR033130">
    <property type="entry name" value="RNase_T2_His_AS_2"/>
</dbReference>
<reference evidence="4" key="2">
    <citation type="submission" date="2020-09" db="EMBL/GenBank/DDBJ databases">
        <authorList>
            <person name="Sun Q."/>
            <person name="Kim S."/>
        </authorList>
    </citation>
    <scope>NUCLEOTIDE SEQUENCE</scope>
    <source>
        <strain evidence="4">KCTC 32422</strain>
    </source>
</reference>
<dbReference type="Gene3D" id="3.90.730.10">
    <property type="entry name" value="Ribonuclease T2-like"/>
    <property type="match status" value="1"/>
</dbReference>
<dbReference type="PANTHER" id="PTHR11240">
    <property type="entry name" value="RIBONUCLEASE T2"/>
    <property type="match status" value="1"/>
</dbReference>
<dbReference type="PROSITE" id="PS00530">
    <property type="entry name" value="RNASE_T2_1"/>
    <property type="match status" value="1"/>
</dbReference>
<name>A0A918R6F3_9SPHN</name>
<protein>
    <submittedName>
        <fullName evidence="4">Ribonuclease T(2)</fullName>
    </submittedName>
</protein>
<evidence type="ECO:0000256" key="1">
    <source>
        <dbReference type="ARBA" id="ARBA00007469"/>
    </source>
</evidence>
<reference evidence="4" key="1">
    <citation type="journal article" date="2014" name="Int. J. Syst. Evol. Microbiol.">
        <title>Complete genome sequence of Corynebacterium casei LMG S-19264T (=DSM 44701T), isolated from a smear-ripened cheese.</title>
        <authorList>
            <consortium name="US DOE Joint Genome Institute (JGI-PGF)"/>
            <person name="Walter F."/>
            <person name="Albersmeier A."/>
            <person name="Kalinowski J."/>
            <person name="Ruckert C."/>
        </authorList>
    </citation>
    <scope>NUCLEOTIDE SEQUENCE</scope>
    <source>
        <strain evidence="4">KCTC 32422</strain>
    </source>
</reference>
<evidence type="ECO:0000256" key="2">
    <source>
        <dbReference type="RuleBase" id="RU004328"/>
    </source>
</evidence>
<dbReference type="RefSeq" id="WP_229822093.1">
    <property type="nucleotide sequence ID" value="NZ_BMZD01000001.1"/>
</dbReference>
<feature type="chain" id="PRO_5038000393" evidence="3">
    <location>
        <begin position="21"/>
        <end position="235"/>
    </location>
</feature>
<comment type="similarity">
    <text evidence="1 2">Belongs to the RNase T2 family.</text>
</comment>
<evidence type="ECO:0000313" key="4">
    <source>
        <dbReference type="EMBL" id="GGZ88906.1"/>
    </source>
</evidence>
<feature type="signal peptide" evidence="3">
    <location>
        <begin position="1"/>
        <end position="20"/>
    </location>
</feature>
<comment type="caution">
    <text evidence="4">The sequence shown here is derived from an EMBL/GenBank/DDBJ whole genome shotgun (WGS) entry which is preliminary data.</text>
</comment>
<dbReference type="InterPro" id="IPR001568">
    <property type="entry name" value="RNase_T2-like"/>
</dbReference>
<evidence type="ECO:0000256" key="3">
    <source>
        <dbReference type="SAM" id="SignalP"/>
    </source>
</evidence>
<dbReference type="Pfam" id="PF00445">
    <property type="entry name" value="Ribonuclease_T2"/>
    <property type="match status" value="1"/>
</dbReference>
<sequence>MKRLALAVPIALAVPGTALAQAYQCRVPDRIELPRPPRQDSTTVRAPVARYTLAVSWSPEFCRSQRGKAANDYQCSGKIGRFGFVLHGLWPEAAKGPPPQWCALEPRPSIEDIRTNLCMTPAPSLLEHEWAKHGSCMAVTPAGYFKVASILWNSLRLPDADKLSRRDGLTAADLRREFVRRNPGFTERSVGLQLSNGGWLRELRLCYDKDFMPTPCPPRGFGPKGAVPLKIWRGL</sequence>
<dbReference type="PROSITE" id="PS00531">
    <property type="entry name" value="RNASE_T2_2"/>
    <property type="match status" value="1"/>
</dbReference>
<evidence type="ECO:0000313" key="5">
    <source>
        <dbReference type="Proteomes" id="UP000634139"/>
    </source>
</evidence>